<dbReference type="InterPro" id="IPR036736">
    <property type="entry name" value="ACP-like_sf"/>
</dbReference>
<name>A0AAJ2HGB5_9MICO</name>
<dbReference type="SMART" id="SM00823">
    <property type="entry name" value="PKS_PP"/>
    <property type="match status" value="1"/>
</dbReference>
<evidence type="ECO:0000256" key="2">
    <source>
        <dbReference type="ARBA" id="ARBA00022553"/>
    </source>
</evidence>
<gene>
    <name evidence="4" type="ORF">KZC50_01150</name>
</gene>
<comment type="caution">
    <text evidence="4">The sequence shown here is derived from an EMBL/GenBank/DDBJ whole genome shotgun (WGS) entry which is preliminary data.</text>
</comment>
<dbReference type="EMBL" id="JAHWXH010000001">
    <property type="protein sequence ID" value="MDS0244214.1"/>
    <property type="molecule type" value="Genomic_DNA"/>
</dbReference>
<dbReference type="InterPro" id="IPR009081">
    <property type="entry name" value="PP-bd_ACP"/>
</dbReference>
<proteinExistence type="predicted"/>
<dbReference type="RefSeq" id="WP_310890303.1">
    <property type="nucleotide sequence ID" value="NZ_BAAAGR010000001.1"/>
</dbReference>
<evidence type="ECO:0000313" key="5">
    <source>
        <dbReference type="Proteomes" id="UP001183582"/>
    </source>
</evidence>
<dbReference type="Pfam" id="PF00550">
    <property type="entry name" value="PP-binding"/>
    <property type="match status" value="1"/>
</dbReference>
<dbReference type="InterPro" id="IPR020806">
    <property type="entry name" value="PKS_PP-bd"/>
</dbReference>
<dbReference type="Proteomes" id="UP001183582">
    <property type="component" value="Unassembled WGS sequence"/>
</dbReference>
<accession>A0AAJ2HGB5</accession>
<sequence>MSTPETIAASAPSPSDLGDWLVDRVRFYDQVDAESVTLDAPLKELGLDSIYVMTLCGDIEDTYGVEIDPAFFADHSDLRGVAEALHTRVTAT</sequence>
<protein>
    <submittedName>
        <fullName evidence="4">Acyl carrier protein</fullName>
    </submittedName>
</protein>
<dbReference type="SUPFAM" id="SSF47336">
    <property type="entry name" value="ACP-like"/>
    <property type="match status" value="1"/>
</dbReference>
<feature type="domain" description="Carrier" evidence="3">
    <location>
        <begin position="12"/>
        <end position="89"/>
    </location>
</feature>
<dbReference type="GeneID" id="301456790"/>
<evidence type="ECO:0000313" key="4">
    <source>
        <dbReference type="EMBL" id="MDS0244214.1"/>
    </source>
</evidence>
<keyword evidence="1" id="KW-0596">Phosphopantetheine</keyword>
<dbReference type="Gene3D" id="1.10.1200.10">
    <property type="entry name" value="ACP-like"/>
    <property type="match status" value="1"/>
</dbReference>
<reference evidence="4 5" key="1">
    <citation type="submission" date="2021-06" db="EMBL/GenBank/DDBJ databases">
        <title>Genome-based taxonomic framework of Microbacterium strains isolated from marine environment, the description of four new species and reclassification of four preexisting species.</title>
        <authorList>
            <person name="Lee S.D."/>
            <person name="Kim S.-M."/>
            <person name="Byeon Y.-S."/>
            <person name="Yang H.L."/>
            <person name="Kim I.S."/>
        </authorList>
    </citation>
    <scope>NUCLEOTIDE SEQUENCE [LARGE SCALE GENOMIC DNA]</scope>
    <source>
        <strain evidence="4 5">KACC 20514</strain>
    </source>
</reference>
<dbReference type="GO" id="GO:0031177">
    <property type="term" value="F:phosphopantetheine binding"/>
    <property type="evidence" value="ECO:0007669"/>
    <property type="project" value="InterPro"/>
</dbReference>
<organism evidence="4 5">
    <name type="scientific">Microbacterium aurantiacum</name>
    <dbReference type="NCBI Taxonomy" id="162393"/>
    <lineage>
        <taxon>Bacteria</taxon>
        <taxon>Bacillati</taxon>
        <taxon>Actinomycetota</taxon>
        <taxon>Actinomycetes</taxon>
        <taxon>Micrococcales</taxon>
        <taxon>Microbacteriaceae</taxon>
        <taxon>Microbacterium</taxon>
    </lineage>
</organism>
<dbReference type="AlphaFoldDB" id="A0AAJ2HGB5"/>
<keyword evidence="2" id="KW-0597">Phosphoprotein</keyword>
<evidence type="ECO:0000256" key="1">
    <source>
        <dbReference type="ARBA" id="ARBA00022450"/>
    </source>
</evidence>
<evidence type="ECO:0000259" key="3">
    <source>
        <dbReference type="PROSITE" id="PS50075"/>
    </source>
</evidence>
<dbReference type="PROSITE" id="PS50075">
    <property type="entry name" value="CARRIER"/>
    <property type="match status" value="1"/>
</dbReference>